<dbReference type="PANTHER" id="PTHR43392">
    <property type="entry name" value="AAA-TYPE ATPASE FAMILY PROTEIN / ANKYRIN REPEAT FAMILY PROTEIN"/>
    <property type="match status" value="1"/>
</dbReference>
<dbReference type="Pfam" id="PF17866">
    <property type="entry name" value="AAA_lid_6"/>
    <property type="match status" value="2"/>
</dbReference>
<dbReference type="PANTHER" id="PTHR43392:SF2">
    <property type="entry name" value="AAA-TYPE ATPASE FAMILY PROTEIN _ ANKYRIN REPEAT FAMILY PROTEIN"/>
    <property type="match status" value="1"/>
</dbReference>
<evidence type="ECO:0000259" key="4">
    <source>
        <dbReference type="SMART" id="SM00382"/>
    </source>
</evidence>
<dbReference type="InterPro" id="IPR041627">
    <property type="entry name" value="AAA_lid_6"/>
</dbReference>
<keyword evidence="6" id="KW-1185">Reference proteome</keyword>
<proteinExistence type="inferred from homology"/>
<evidence type="ECO:0000313" key="6">
    <source>
        <dbReference type="Proteomes" id="UP001596990"/>
    </source>
</evidence>
<dbReference type="InterPro" id="IPR000641">
    <property type="entry name" value="CbxX/CfxQ"/>
</dbReference>
<dbReference type="SMART" id="SM00382">
    <property type="entry name" value="AAA"/>
    <property type="match status" value="2"/>
</dbReference>
<dbReference type="Pfam" id="PF00004">
    <property type="entry name" value="AAA"/>
    <property type="match status" value="2"/>
</dbReference>
<dbReference type="CDD" id="cd00009">
    <property type="entry name" value="AAA"/>
    <property type="match status" value="2"/>
</dbReference>
<dbReference type="InterPro" id="IPR003959">
    <property type="entry name" value="ATPase_AAA_core"/>
</dbReference>
<dbReference type="PRINTS" id="PR00819">
    <property type="entry name" value="CBXCFQXSUPER"/>
</dbReference>
<dbReference type="RefSeq" id="WP_386056712.1">
    <property type="nucleotide sequence ID" value="NZ_JBHTKL010000001.1"/>
</dbReference>
<dbReference type="Proteomes" id="UP001596990">
    <property type="component" value="Unassembled WGS sequence"/>
</dbReference>
<evidence type="ECO:0000256" key="1">
    <source>
        <dbReference type="ARBA" id="ARBA00010378"/>
    </source>
</evidence>
<reference evidence="6" key="1">
    <citation type="journal article" date="2019" name="Int. J. Syst. Evol. Microbiol.">
        <title>The Global Catalogue of Microorganisms (GCM) 10K type strain sequencing project: providing services to taxonomists for standard genome sequencing and annotation.</title>
        <authorList>
            <consortium name="The Broad Institute Genomics Platform"/>
            <consortium name="The Broad Institute Genome Sequencing Center for Infectious Disease"/>
            <person name="Wu L."/>
            <person name="Ma J."/>
        </authorList>
    </citation>
    <scope>NUCLEOTIDE SEQUENCE [LARGE SCALE GENOMIC DNA]</scope>
    <source>
        <strain evidence="6">CCUG 56607</strain>
    </source>
</reference>
<dbReference type="SUPFAM" id="SSF52540">
    <property type="entry name" value="P-loop containing nucleoside triphosphate hydrolases"/>
    <property type="match status" value="2"/>
</dbReference>
<evidence type="ECO:0000256" key="2">
    <source>
        <dbReference type="ARBA" id="ARBA00022741"/>
    </source>
</evidence>
<dbReference type="Gene3D" id="1.10.8.60">
    <property type="match status" value="1"/>
</dbReference>
<dbReference type="Gene3D" id="3.40.50.300">
    <property type="entry name" value="P-loop containing nucleotide triphosphate hydrolases"/>
    <property type="match status" value="2"/>
</dbReference>
<feature type="domain" description="AAA+ ATPase" evidence="4">
    <location>
        <begin position="256"/>
        <end position="398"/>
    </location>
</feature>
<evidence type="ECO:0000256" key="3">
    <source>
        <dbReference type="ARBA" id="ARBA00022840"/>
    </source>
</evidence>
<keyword evidence="3" id="KW-0067">ATP-binding</keyword>
<dbReference type="InterPro" id="IPR003593">
    <property type="entry name" value="AAA+_ATPase"/>
</dbReference>
<name>A0ABW3KXP3_9BACI</name>
<comment type="caution">
    <text evidence="5">The sequence shown here is derived from an EMBL/GenBank/DDBJ whole genome shotgun (WGS) entry which is preliminary data.</text>
</comment>
<feature type="domain" description="AAA+ ATPase" evidence="4">
    <location>
        <begin position="533"/>
        <end position="671"/>
    </location>
</feature>
<keyword evidence="2" id="KW-0547">Nucleotide-binding</keyword>
<dbReference type="EMBL" id="JBHTKL010000001">
    <property type="protein sequence ID" value="MFD1018311.1"/>
    <property type="molecule type" value="Genomic_DNA"/>
</dbReference>
<evidence type="ECO:0000313" key="5">
    <source>
        <dbReference type="EMBL" id="MFD1018311.1"/>
    </source>
</evidence>
<protein>
    <submittedName>
        <fullName evidence="5">AAA family ATPase</fullName>
    </submittedName>
</protein>
<accession>A0ABW3KXP3</accession>
<sequence>MKHELKLQLQQWTSIDQAPPITEMEALKYFDETDMETDEVSATLYAVLAWYRIKRRPDQDQLVEFFIKQAYESKENDPLISQLFDAKQMAKSYHQMKKVQPEQWLMHETDHDSAKMKKAKTVSVEIEELLLHWDRELAEKTLVDASSRLKAYQLVYYHLNELKSLLAEAIETIENKRIRVPVKTINESIRSLSDAMDSLAGQLPSFYEKEASGNALEAFDQMIGLEDVKGYIQRYYHYLKYQQSRKELGFSMVDEPGLHMIITGNPGTGKTTIARYLANIYHELGILETKDVIEVNRSHLVGGYVGQSEENTMNYIKQAIGGVLFIDEAYSLKREGQTGNDYGQAVIDTLVSAMTSKEYGGKFAVILAGYPEEMRQFLWSNPGLRSRFPEQNHIELPDYNMEELVQIAESTALSNDYFFTDEALNKFEDLIDQYRVDDTFGNARTVKNLVLKTIFNKGAYEADKQQVSWLDHMRIDRQDLHLLEKKDDNEQTHVGRLEQLIGLNNVKQEVKKLSSFVKVQQERKDNGLPHVPIQLHSVFTGNPGTGKTTVAEIYAGILKECGLLKRGHMIVCSRSDLVAGYVGQSAIKTKKKVREALGGVLFIDEAYALYNGGRDDYGKEVIETLVDEMTRHDDNLVIIMAGYESEMRELIESNPGLSSRFKKYLHFPDYDAEQLMDMSIFQADQYKYELAKDAKEFLLSKYKDHAIRGNGRFVGNLIMEAIQFHALRTEGTEPDNSVLKEEDVNQAWHAVRGE</sequence>
<dbReference type="InterPro" id="IPR027417">
    <property type="entry name" value="P-loop_NTPase"/>
</dbReference>
<organism evidence="5 6">
    <name type="scientific">Thalassobacillus hwangdonensis</name>
    <dbReference type="NCBI Taxonomy" id="546108"/>
    <lineage>
        <taxon>Bacteria</taxon>
        <taxon>Bacillati</taxon>
        <taxon>Bacillota</taxon>
        <taxon>Bacilli</taxon>
        <taxon>Bacillales</taxon>
        <taxon>Bacillaceae</taxon>
        <taxon>Thalassobacillus</taxon>
    </lineage>
</organism>
<comment type="similarity">
    <text evidence="1">Belongs to the CbxX/CfxQ family.</text>
</comment>
<gene>
    <name evidence="5" type="ORF">ACFQ2J_03775</name>
</gene>
<dbReference type="InterPro" id="IPR050773">
    <property type="entry name" value="CbxX/CfxQ_RuBisCO_ESX"/>
</dbReference>